<keyword evidence="5" id="KW-0378">Hydrolase</keyword>
<evidence type="ECO:0000259" key="17">
    <source>
        <dbReference type="PROSITE" id="PS51194"/>
    </source>
</evidence>
<dbReference type="NCBIfam" id="TIGR00614">
    <property type="entry name" value="recQ_fam"/>
    <property type="match status" value="1"/>
</dbReference>
<evidence type="ECO:0000313" key="18">
    <source>
        <dbReference type="EMBL" id="MBK8572290.1"/>
    </source>
</evidence>
<dbReference type="SMART" id="SM00490">
    <property type="entry name" value="HELICc"/>
    <property type="match status" value="1"/>
</dbReference>
<dbReference type="InterPro" id="IPR002121">
    <property type="entry name" value="HRDC_dom"/>
</dbReference>
<evidence type="ECO:0000256" key="11">
    <source>
        <dbReference type="ARBA" id="ARBA00034808"/>
    </source>
</evidence>
<dbReference type="GO" id="GO:0043590">
    <property type="term" value="C:bacterial nucleoid"/>
    <property type="evidence" value="ECO:0007669"/>
    <property type="project" value="TreeGrafter"/>
</dbReference>
<dbReference type="GO" id="GO:0006281">
    <property type="term" value="P:DNA repair"/>
    <property type="evidence" value="ECO:0007669"/>
    <property type="project" value="TreeGrafter"/>
</dbReference>
<feature type="region of interest" description="Disordered" evidence="14">
    <location>
        <begin position="463"/>
        <end position="486"/>
    </location>
</feature>
<keyword evidence="7" id="KW-0067">ATP-binding</keyword>
<sequence length="562" mass="61144">MAQVPAEIERLRALLAQGESAACRQGLALLRTRYRTEPGAFNAEVIAALKDLASALEAPADLESALKATFGYDAFRPGQRTIIEAVLSGRDVVGIMPTGAGKSLTYQLPARLLGGVTLVVSPLIALMKDQVDALTEAGLRATFLNSSLDAEARRERIRALKNGELELVYAAPEGLELYLADLLREVDLRLIAVDEAHCISHWGHDFRPAYRTLAGLKQRFPRVPVLALTATATPEVRRDIAAQLEMRNPVEVQGSFFRSNLHISAYRKGAEGLPPVRESLLRLVLARRGESGIIYCLSRKAVEATAAFLSGEGIRAAAYHAGMDPAARSAAQEAFQRDDVDVIVATVAFGMGIDKSNIRYVIHRDMPKSVEGWYQEIGRAGRDGADADCVMFYGWGDVLSYDRFTDGLDIALAQTQQRQTRDLFRLAESLRCRHQALLAHFAEQMEACGASCDICSGADPLEAAPRPGKARRGSPRGSRPPLTEAPVEGEEALYRDLKALRKRLADAKGVPAYVIFSDATLQQMARFQPATEAEFLALSGVGPKKLQQYGASFLDLLGRPGS</sequence>
<proteinExistence type="inferred from homology"/>
<dbReference type="InterPro" id="IPR044876">
    <property type="entry name" value="HRDC_dom_sf"/>
</dbReference>
<dbReference type="GO" id="GO:0043138">
    <property type="term" value="F:3'-5' DNA helicase activity"/>
    <property type="evidence" value="ECO:0007669"/>
    <property type="project" value="UniProtKB-EC"/>
</dbReference>
<dbReference type="Gene3D" id="3.40.50.300">
    <property type="entry name" value="P-loop containing nucleotide triphosphate hydrolases"/>
    <property type="match status" value="2"/>
</dbReference>
<dbReference type="GO" id="GO:0009378">
    <property type="term" value="F:four-way junction helicase activity"/>
    <property type="evidence" value="ECO:0007669"/>
    <property type="project" value="TreeGrafter"/>
</dbReference>
<dbReference type="SUPFAM" id="SSF52540">
    <property type="entry name" value="P-loop containing nucleoside triphosphate hydrolases"/>
    <property type="match status" value="1"/>
</dbReference>
<evidence type="ECO:0000256" key="13">
    <source>
        <dbReference type="ARBA" id="ARBA00044550"/>
    </source>
</evidence>
<evidence type="ECO:0000256" key="1">
    <source>
        <dbReference type="ARBA" id="ARBA00001946"/>
    </source>
</evidence>
<evidence type="ECO:0000256" key="5">
    <source>
        <dbReference type="ARBA" id="ARBA00022801"/>
    </source>
</evidence>
<dbReference type="GO" id="GO:0016787">
    <property type="term" value="F:hydrolase activity"/>
    <property type="evidence" value="ECO:0007669"/>
    <property type="project" value="UniProtKB-KW"/>
</dbReference>
<dbReference type="InterPro" id="IPR011545">
    <property type="entry name" value="DEAD/DEAH_box_helicase_dom"/>
</dbReference>
<dbReference type="GO" id="GO:0005737">
    <property type="term" value="C:cytoplasm"/>
    <property type="evidence" value="ECO:0007669"/>
    <property type="project" value="TreeGrafter"/>
</dbReference>
<accession>A0A936F290</accession>
<dbReference type="EC" id="5.6.2.4" evidence="11"/>
<evidence type="ECO:0000313" key="19">
    <source>
        <dbReference type="Proteomes" id="UP000709959"/>
    </source>
</evidence>
<dbReference type="InterPro" id="IPR004589">
    <property type="entry name" value="DNA_helicase_ATP-dep_RecQ"/>
</dbReference>
<dbReference type="EMBL" id="JADKCH010000004">
    <property type="protein sequence ID" value="MBK8572290.1"/>
    <property type="molecule type" value="Genomic_DNA"/>
</dbReference>
<feature type="domain" description="Helicase C-terminal" evidence="17">
    <location>
        <begin position="279"/>
        <end position="424"/>
    </location>
</feature>
<dbReference type="AlphaFoldDB" id="A0A936F290"/>
<dbReference type="Pfam" id="PF00570">
    <property type="entry name" value="HRDC"/>
    <property type="match status" value="1"/>
</dbReference>
<dbReference type="PROSITE" id="PS51192">
    <property type="entry name" value="HELICASE_ATP_BIND_1"/>
    <property type="match status" value="1"/>
</dbReference>
<evidence type="ECO:0000256" key="9">
    <source>
        <dbReference type="ARBA" id="ARBA00023235"/>
    </source>
</evidence>
<dbReference type="InterPro" id="IPR001650">
    <property type="entry name" value="Helicase_C-like"/>
</dbReference>
<keyword evidence="8" id="KW-0238">DNA-binding</keyword>
<dbReference type="GO" id="GO:0030894">
    <property type="term" value="C:replisome"/>
    <property type="evidence" value="ECO:0007669"/>
    <property type="project" value="TreeGrafter"/>
</dbReference>
<dbReference type="Pfam" id="PF16124">
    <property type="entry name" value="RecQ_Zn_bind"/>
    <property type="match status" value="1"/>
</dbReference>
<dbReference type="GO" id="GO:0046872">
    <property type="term" value="F:metal ion binding"/>
    <property type="evidence" value="ECO:0007669"/>
    <property type="project" value="UniProtKB-KW"/>
</dbReference>
<evidence type="ECO:0000256" key="2">
    <source>
        <dbReference type="ARBA" id="ARBA00005446"/>
    </source>
</evidence>
<keyword evidence="3" id="KW-0479">Metal-binding</keyword>
<dbReference type="SMART" id="SM00487">
    <property type="entry name" value="DEXDc"/>
    <property type="match status" value="1"/>
</dbReference>
<dbReference type="Proteomes" id="UP000709959">
    <property type="component" value="Unassembled WGS sequence"/>
</dbReference>
<evidence type="ECO:0000256" key="3">
    <source>
        <dbReference type="ARBA" id="ARBA00022723"/>
    </source>
</evidence>
<reference evidence="18 19" key="1">
    <citation type="submission" date="2020-10" db="EMBL/GenBank/DDBJ databases">
        <title>Connecting structure to function with the recovery of over 1000 high-quality activated sludge metagenome-assembled genomes encoding full-length rRNA genes using long-read sequencing.</title>
        <authorList>
            <person name="Singleton C.M."/>
            <person name="Petriglieri F."/>
            <person name="Kristensen J.M."/>
            <person name="Kirkegaard R.H."/>
            <person name="Michaelsen T.Y."/>
            <person name="Andersen M.H."/>
            <person name="Karst S.M."/>
            <person name="Dueholm M.S."/>
            <person name="Nielsen P.H."/>
            <person name="Albertsen M."/>
        </authorList>
    </citation>
    <scope>NUCLEOTIDE SEQUENCE [LARGE SCALE GENOMIC DNA]</scope>
    <source>
        <strain evidence="18">OdNE_18-Q3-R46-58_MAXAC.008</strain>
    </source>
</reference>
<dbReference type="PROSITE" id="PS50967">
    <property type="entry name" value="HRDC"/>
    <property type="match status" value="1"/>
</dbReference>
<dbReference type="GO" id="GO:0003677">
    <property type="term" value="F:DNA binding"/>
    <property type="evidence" value="ECO:0007669"/>
    <property type="project" value="UniProtKB-KW"/>
</dbReference>
<comment type="cofactor">
    <cofactor evidence="1">
        <name>Mg(2+)</name>
        <dbReference type="ChEBI" id="CHEBI:18420"/>
    </cofactor>
</comment>
<comment type="catalytic activity">
    <reaction evidence="10">
        <text>Couples ATP hydrolysis with the unwinding of duplex DNA by translocating in the 3'-5' direction.</text>
        <dbReference type="EC" id="5.6.2.4"/>
    </reaction>
</comment>
<dbReference type="InterPro" id="IPR027417">
    <property type="entry name" value="P-loop_NTPase"/>
</dbReference>
<evidence type="ECO:0000256" key="7">
    <source>
        <dbReference type="ARBA" id="ARBA00022840"/>
    </source>
</evidence>
<comment type="similarity">
    <text evidence="2">Belongs to the helicase family. RecQ subfamily.</text>
</comment>
<dbReference type="Gene3D" id="1.10.150.80">
    <property type="entry name" value="HRDC domain"/>
    <property type="match status" value="1"/>
</dbReference>
<dbReference type="PANTHER" id="PTHR13710">
    <property type="entry name" value="DNA HELICASE RECQ FAMILY MEMBER"/>
    <property type="match status" value="1"/>
</dbReference>
<dbReference type="Pfam" id="PF00270">
    <property type="entry name" value="DEAD"/>
    <property type="match status" value="1"/>
</dbReference>
<dbReference type="InterPro" id="IPR010997">
    <property type="entry name" value="HRDC-like_sf"/>
</dbReference>
<evidence type="ECO:0000259" key="15">
    <source>
        <dbReference type="PROSITE" id="PS50967"/>
    </source>
</evidence>
<name>A0A936F290_9BACT</name>
<feature type="domain" description="Helicase ATP-binding" evidence="16">
    <location>
        <begin position="83"/>
        <end position="250"/>
    </location>
</feature>
<evidence type="ECO:0000256" key="14">
    <source>
        <dbReference type="SAM" id="MobiDB-lite"/>
    </source>
</evidence>
<dbReference type="InterPro" id="IPR032284">
    <property type="entry name" value="RecQ_Zn-bd"/>
</dbReference>
<gene>
    <name evidence="18" type="ORF">IPN91_06500</name>
</gene>
<evidence type="ECO:0000256" key="8">
    <source>
        <dbReference type="ARBA" id="ARBA00023125"/>
    </source>
</evidence>
<evidence type="ECO:0000259" key="16">
    <source>
        <dbReference type="PROSITE" id="PS51192"/>
    </source>
</evidence>
<dbReference type="GO" id="GO:0006310">
    <property type="term" value="P:DNA recombination"/>
    <property type="evidence" value="ECO:0007669"/>
    <property type="project" value="InterPro"/>
</dbReference>
<dbReference type="FunFam" id="3.40.50.300:FF:000296">
    <property type="entry name" value="ATP-dependent DNA helicase RecQ"/>
    <property type="match status" value="1"/>
</dbReference>
<evidence type="ECO:0000256" key="6">
    <source>
        <dbReference type="ARBA" id="ARBA00022806"/>
    </source>
</evidence>
<keyword evidence="4" id="KW-0547">Nucleotide-binding</keyword>
<evidence type="ECO:0000256" key="12">
    <source>
        <dbReference type="ARBA" id="ARBA00044535"/>
    </source>
</evidence>
<evidence type="ECO:0000256" key="4">
    <source>
        <dbReference type="ARBA" id="ARBA00022741"/>
    </source>
</evidence>
<feature type="domain" description="HRDC" evidence="15">
    <location>
        <begin position="487"/>
        <end position="562"/>
    </location>
</feature>
<keyword evidence="9" id="KW-0413">Isomerase</keyword>
<dbReference type="InterPro" id="IPR014001">
    <property type="entry name" value="Helicase_ATP-bd"/>
</dbReference>
<dbReference type="PROSITE" id="PS51194">
    <property type="entry name" value="HELICASE_CTER"/>
    <property type="match status" value="1"/>
</dbReference>
<dbReference type="PANTHER" id="PTHR13710:SF105">
    <property type="entry name" value="ATP-DEPENDENT DNA HELICASE Q1"/>
    <property type="match status" value="1"/>
</dbReference>
<comment type="caution">
    <text evidence="18">The sequence shown here is derived from an EMBL/GenBank/DDBJ whole genome shotgun (WGS) entry which is preliminary data.</text>
</comment>
<dbReference type="CDD" id="cd17920">
    <property type="entry name" value="DEXHc_RecQ"/>
    <property type="match status" value="1"/>
</dbReference>
<protein>
    <recommendedName>
        <fullName evidence="12">ATP-dependent DNA helicase RecQ</fullName>
        <ecNumber evidence="11">5.6.2.4</ecNumber>
    </recommendedName>
    <alternativeName>
        <fullName evidence="13">DNA 3'-5' helicase RecQ</fullName>
    </alternativeName>
</protein>
<evidence type="ECO:0000256" key="10">
    <source>
        <dbReference type="ARBA" id="ARBA00034617"/>
    </source>
</evidence>
<dbReference type="GO" id="GO:0005524">
    <property type="term" value="F:ATP binding"/>
    <property type="evidence" value="ECO:0007669"/>
    <property type="project" value="UniProtKB-KW"/>
</dbReference>
<dbReference type="CDD" id="cd18794">
    <property type="entry name" value="SF2_C_RecQ"/>
    <property type="match status" value="1"/>
</dbReference>
<dbReference type="SMART" id="SM00341">
    <property type="entry name" value="HRDC"/>
    <property type="match status" value="1"/>
</dbReference>
<dbReference type="SUPFAM" id="SSF47819">
    <property type="entry name" value="HRDC-like"/>
    <property type="match status" value="1"/>
</dbReference>
<organism evidence="18 19">
    <name type="scientific">Candidatus Geothrix odensensis</name>
    <dbReference type="NCBI Taxonomy" id="2954440"/>
    <lineage>
        <taxon>Bacteria</taxon>
        <taxon>Pseudomonadati</taxon>
        <taxon>Acidobacteriota</taxon>
        <taxon>Holophagae</taxon>
        <taxon>Holophagales</taxon>
        <taxon>Holophagaceae</taxon>
        <taxon>Geothrix</taxon>
    </lineage>
</organism>
<keyword evidence="6 18" id="KW-0347">Helicase</keyword>
<dbReference type="Pfam" id="PF00271">
    <property type="entry name" value="Helicase_C"/>
    <property type="match status" value="1"/>
</dbReference>